<evidence type="ECO:0008006" key="12">
    <source>
        <dbReference type="Google" id="ProtNLM"/>
    </source>
</evidence>
<dbReference type="Gene3D" id="6.10.340.10">
    <property type="match status" value="1"/>
</dbReference>
<dbReference type="PROSITE" id="PS50885">
    <property type="entry name" value="HAMP"/>
    <property type="match status" value="1"/>
</dbReference>
<evidence type="ECO:0000259" key="8">
    <source>
        <dbReference type="PROSITE" id="PS50885"/>
    </source>
</evidence>
<evidence type="ECO:0000256" key="6">
    <source>
        <dbReference type="SAM" id="Phobius"/>
    </source>
</evidence>
<dbReference type="PANTHER" id="PTHR32089:SF112">
    <property type="entry name" value="LYSOZYME-LIKE PROTEIN-RELATED"/>
    <property type="match status" value="1"/>
</dbReference>
<feature type="domain" description="HBM" evidence="9">
    <location>
        <begin position="87"/>
        <end position="332"/>
    </location>
</feature>
<keyword evidence="11" id="KW-1185">Reference proteome</keyword>
<dbReference type="SUPFAM" id="SSF58104">
    <property type="entry name" value="Methyl-accepting chemotaxis protein (MCP) signaling domain"/>
    <property type="match status" value="1"/>
</dbReference>
<gene>
    <name evidence="10" type="ORF">CKO28_16605</name>
</gene>
<evidence type="ECO:0000256" key="4">
    <source>
        <dbReference type="SAM" id="Coils"/>
    </source>
</evidence>
<evidence type="ECO:0000313" key="11">
    <source>
        <dbReference type="Proteomes" id="UP001296873"/>
    </source>
</evidence>
<dbReference type="Gene3D" id="1.10.287.950">
    <property type="entry name" value="Methyl-accepting chemotaxis protein"/>
    <property type="match status" value="1"/>
</dbReference>
<keyword evidence="6" id="KW-1133">Transmembrane helix</keyword>
<accession>A0ABS1DGR1</accession>
<evidence type="ECO:0000256" key="5">
    <source>
        <dbReference type="SAM" id="MobiDB-lite"/>
    </source>
</evidence>
<evidence type="ECO:0000256" key="3">
    <source>
        <dbReference type="PROSITE-ProRule" id="PRU00284"/>
    </source>
</evidence>
<evidence type="ECO:0000313" key="10">
    <source>
        <dbReference type="EMBL" id="MBK1669661.1"/>
    </source>
</evidence>
<feature type="coiled-coil region" evidence="4">
    <location>
        <begin position="411"/>
        <end position="441"/>
    </location>
</feature>
<sequence>MPTAAAWEPGYGPVEGPPTAVDDGRAGGAIRLTRSKKEMTGLPKLNFKLRGQILAGFALVILVAGVIAAQGIWGLRDLERNFDSYADLSADAALVSHLRGDIVETMLTVRTWLRTEDPATKQEVIDLEHAVEDQIAEAQQVITNPERADKVDEIDAAMQRFHAGFDRIVELVDQRNAFVRSGLDEVGPAIRQRLTEISEGAYASGDFASASEAALANQHLLLARLYATKFLLNNQSADADRVAAELGEIAGRLDTLGDRTVSAGLQNADRRALLGEVREMLPRYQAAFEGAREAIVERNAVIENAVVADGQRVEQGAEAIQASVIADEKGLKQATYAATETTQTLMLAVAVGGLALGALAAWLIGGKISQSIRRITDAMTRLAEGARDTEIPGRGRADEIGEMAEALEVFKTTAKKQLELAEQQKAAAEEDAKEAARVREETKRFRSDVAEKLEMLGAASTELESTAGELSAAAKQTSQQTETVASASDQASANTQTVAASTEELSTSIADVTQQIEKTAGVADRADTQAREAMSNVQEVQAGADAVTKVVELIKDIAEQTNLLALNATIEAARAGEAGKGFAVVANEVKNLATQTTKATEEVGQQIEQMRDSVGRAVPAMQQVAEIVREVNEIAGVVASTATEQAAATDEITRSVQQAAEGAQQVAGNVGGLREGAQSTSAGAEQVLTTAGDVARQATELRTAIDRYVEQVAA</sequence>
<name>A0ABS1DGR1_9PROT</name>
<dbReference type="EMBL" id="NRRL01000056">
    <property type="protein sequence ID" value="MBK1669661.1"/>
    <property type="molecule type" value="Genomic_DNA"/>
</dbReference>
<dbReference type="InterPro" id="IPR003660">
    <property type="entry name" value="HAMP_dom"/>
</dbReference>
<dbReference type="SMART" id="SM00304">
    <property type="entry name" value="HAMP"/>
    <property type="match status" value="1"/>
</dbReference>
<keyword evidence="6" id="KW-0472">Membrane</keyword>
<dbReference type="PROSITE" id="PS51753">
    <property type="entry name" value="HBM"/>
    <property type="match status" value="1"/>
</dbReference>
<keyword evidence="4" id="KW-0175">Coiled coil</keyword>
<dbReference type="InterPro" id="IPR004089">
    <property type="entry name" value="MCPsignal_dom"/>
</dbReference>
<proteinExistence type="inferred from homology"/>
<organism evidence="10 11">
    <name type="scientific">Rhodovibrio sodomensis</name>
    <dbReference type="NCBI Taxonomy" id="1088"/>
    <lineage>
        <taxon>Bacteria</taxon>
        <taxon>Pseudomonadati</taxon>
        <taxon>Pseudomonadota</taxon>
        <taxon>Alphaproteobacteria</taxon>
        <taxon>Rhodospirillales</taxon>
        <taxon>Rhodovibrionaceae</taxon>
        <taxon>Rhodovibrio</taxon>
    </lineage>
</organism>
<evidence type="ECO:0000256" key="2">
    <source>
        <dbReference type="ARBA" id="ARBA00029447"/>
    </source>
</evidence>
<reference evidence="10 11" key="1">
    <citation type="journal article" date="2020" name="Microorganisms">
        <title>Osmotic Adaptation and Compatible Solute Biosynthesis of Phototrophic Bacteria as Revealed from Genome Analyses.</title>
        <authorList>
            <person name="Imhoff J.F."/>
            <person name="Rahn T."/>
            <person name="Kunzel S."/>
            <person name="Keller A."/>
            <person name="Neulinger S.C."/>
        </authorList>
    </citation>
    <scope>NUCLEOTIDE SEQUENCE [LARGE SCALE GENOMIC DNA]</scope>
    <source>
        <strain evidence="10 11">DSM 9895</strain>
    </source>
</reference>
<evidence type="ECO:0000259" key="7">
    <source>
        <dbReference type="PROSITE" id="PS50111"/>
    </source>
</evidence>
<comment type="similarity">
    <text evidence="2">Belongs to the methyl-accepting chemotaxis (MCP) protein family.</text>
</comment>
<evidence type="ECO:0000256" key="1">
    <source>
        <dbReference type="ARBA" id="ARBA00023224"/>
    </source>
</evidence>
<keyword evidence="1 3" id="KW-0807">Transducer</keyword>
<keyword evidence="6" id="KW-0812">Transmembrane</keyword>
<dbReference type="Proteomes" id="UP001296873">
    <property type="component" value="Unassembled WGS sequence"/>
</dbReference>
<dbReference type="InterPro" id="IPR024478">
    <property type="entry name" value="HlyB_4HB_MCP"/>
</dbReference>
<dbReference type="Pfam" id="PF00015">
    <property type="entry name" value="MCPsignal"/>
    <property type="match status" value="1"/>
</dbReference>
<evidence type="ECO:0000259" key="9">
    <source>
        <dbReference type="PROSITE" id="PS51753"/>
    </source>
</evidence>
<dbReference type="PANTHER" id="PTHR32089">
    <property type="entry name" value="METHYL-ACCEPTING CHEMOTAXIS PROTEIN MCPB"/>
    <property type="match status" value="1"/>
</dbReference>
<comment type="caution">
    <text evidence="10">The sequence shown here is derived from an EMBL/GenBank/DDBJ whole genome shotgun (WGS) entry which is preliminary data.</text>
</comment>
<feature type="region of interest" description="Disordered" evidence="5">
    <location>
        <begin position="1"/>
        <end position="25"/>
    </location>
</feature>
<dbReference type="CDD" id="cd06225">
    <property type="entry name" value="HAMP"/>
    <property type="match status" value="1"/>
</dbReference>
<dbReference type="PROSITE" id="PS50111">
    <property type="entry name" value="CHEMOTAXIS_TRANSDUC_2"/>
    <property type="match status" value="1"/>
</dbReference>
<dbReference type="SMART" id="SM00283">
    <property type="entry name" value="MA"/>
    <property type="match status" value="1"/>
</dbReference>
<feature type="transmembrane region" description="Helical" evidence="6">
    <location>
        <begin position="345"/>
        <end position="364"/>
    </location>
</feature>
<dbReference type="SMART" id="SM01358">
    <property type="entry name" value="HBM"/>
    <property type="match status" value="1"/>
</dbReference>
<feature type="transmembrane region" description="Helical" evidence="6">
    <location>
        <begin position="53"/>
        <end position="73"/>
    </location>
</feature>
<dbReference type="Pfam" id="PF00672">
    <property type="entry name" value="HAMP"/>
    <property type="match status" value="1"/>
</dbReference>
<dbReference type="InterPro" id="IPR032255">
    <property type="entry name" value="HBM"/>
</dbReference>
<feature type="domain" description="Methyl-accepting transducer" evidence="7">
    <location>
        <begin position="459"/>
        <end position="695"/>
    </location>
</feature>
<protein>
    <recommendedName>
        <fullName evidence="12">Methyl-accepting chemotaxis protein</fullName>
    </recommendedName>
</protein>
<dbReference type="Pfam" id="PF12729">
    <property type="entry name" value="4HB_MCP_1"/>
    <property type="match status" value="1"/>
</dbReference>
<feature type="domain" description="HAMP" evidence="8">
    <location>
        <begin position="366"/>
        <end position="419"/>
    </location>
</feature>